<dbReference type="CDD" id="cd03058">
    <property type="entry name" value="GST_N_Tau"/>
    <property type="match status" value="1"/>
</dbReference>
<comment type="catalytic activity">
    <reaction evidence="3">
        <text>RX + glutathione = an S-substituted glutathione + a halide anion + H(+)</text>
        <dbReference type="Rhea" id="RHEA:16437"/>
        <dbReference type="ChEBI" id="CHEBI:15378"/>
        <dbReference type="ChEBI" id="CHEBI:16042"/>
        <dbReference type="ChEBI" id="CHEBI:17792"/>
        <dbReference type="ChEBI" id="CHEBI:57925"/>
        <dbReference type="ChEBI" id="CHEBI:90779"/>
        <dbReference type="EC" id="2.5.1.18"/>
    </reaction>
</comment>
<evidence type="ECO:0000256" key="1">
    <source>
        <dbReference type="ARBA" id="ARBA00012452"/>
    </source>
</evidence>
<dbReference type="InterPro" id="IPR004045">
    <property type="entry name" value="Glutathione_S-Trfase_N"/>
</dbReference>
<dbReference type="EC" id="2.5.1.18" evidence="1"/>
<dbReference type="AlphaFoldDB" id="A0AAN9MPC4"/>
<dbReference type="InterPro" id="IPR036282">
    <property type="entry name" value="Glutathione-S-Trfase_C_sf"/>
</dbReference>
<keyword evidence="8" id="KW-1185">Reference proteome</keyword>
<dbReference type="InterPro" id="IPR004046">
    <property type="entry name" value="GST_C"/>
</dbReference>
<accession>A0AAN9MPC4</accession>
<dbReference type="Proteomes" id="UP001374584">
    <property type="component" value="Unassembled WGS sequence"/>
</dbReference>
<dbReference type="PROSITE" id="PS50405">
    <property type="entry name" value="GST_CTER"/>
    <property type="match status" value="1"/>
</dbReference>
<dbReference type="GO" id="GO:0006749">
    <property type="term" value="P:glutathione metabolic process"/>
    <property type="evidence" value="ECO:0007669"/>
    <property type="project" value="InterPro"/>
</dbReference>
<dbReference type="EMBL" id="JAYMYR010000006">
    <property type="protein sequence ID" value="KAK7356499.1"/>
    <property type="molecule type" value="Genomic_DNA"/>
</dbReference>
<dbReference type="InterPro" id="IPR045074">
    <property type="entry name" value="GST_C_Tau"/>
</dbReference>
<evidence type="ECO:0000256" key="3">
    <source>
        <dbReference type="ARBA" id="ARBA00047960"/>
    </source>
</evidence>
<dbReference type="Gene3D" id="3.40.30.10">
    <property type="entry name" value="Glutaredoxin"/>
    <property type="match status" value="1"/>
</dbReference>
<dbReference type="Gene3D" id="1.20.1050.10">
    <property type="match status" value="1"/>
</dbReference>
<dbReference type="GO" id="GO:0004364">
    <property type="term" value="F:glutathione transferase activity"/>
    <property type="evidence" value="ECO:0007669"/>
    <property type="project" value="UniProtKB-EC"/>
</dbReference>
<dbReference type="SFLD" id="SFLDG01152">
    <property type="entry name" value="Main.3:_Omega-_and_Tau-like"/>
    <property type="match status" value="1"/>
</dbReference>
<dbReference type="Pfam" id="PF00043">
    <property type="entry name" value="GST_C"/>
    <property type="match status" value="1"/>
</dbReference>
<dbReference type="Pfam" id="PF02798">
    <property type="entry name" value="GST_N"/>
    <property type="match status" value="1"/>
</dbReference>
<evidence type="ECO:0000259" key="5">
    <source>
        <dbReference type="PROSITE" id="PS50404"/>
    </source>
</evidence>
<dbReference type="InterPro" id="IPR036249">
    <property type="entry name" value="Thioredoxin-like_sf"/>
</dbReference>
<feature type="domain" description="GST C-terminal" evidence="6">
    <location>
        <begin position="86"/>
        <end position="211"/>
    </location>
</feature>
<evidence type="ECO:0000259" key="6">
    <source>
        <dbReference type="PROSITE" id="PS50405"/>
    </source>
</evidence>
<sequence>MAEVKLHGFWYSPFALRVKWSLELKGIEYENIEEDRFNKTPQLLQYNPVYKRIPVLVHSGKPISESMIILEYIDQVWPHNPLFPPHPYHTALARFWLNYCDDYLTGGVRALFRSNDVEGRKKVIENIWEHLRVVEDQCFSKENKFFGGDSVNVVDLAFGSIIKYLTVLEDIFQVQILEEHKFPHLYSWFNIFKTQPIIAQNLPHQDQMVAFVTSLREQILASS</sequence>
<organism evidence="7 8">
    <name type="scientific">Phaseolus coccineus</name>
    <name type="common">Scarlet runner bean</name>
    <name type="synonym">Phaseolus multiflorus</name>
    <dbReference type="NCBI Taxonomy" id="3886"/>
    <lineage>
        <taxon>Eukaryota</taxon>
        <taxon>Viridiplantae</taxon>
        <taxon>Streptophyta</taxon>
        <taxon>Embryophyta</taxon>
        <taxon>Tracheophyta</taxon>
        <taxon>Spermatophyta</taxon>
        <taxon>Magnoliopsida</taxon>
        <taxon>eudicotyledons</taxon>
        <taxon>Gunneridae</taxon>
        <taxon>Pentapetalae</taxon>
        <taxon>rosids</taxon>
        <taxon>fabids</taxon>
        <taxon>Fabales</taxon>
        <taxon>Fabaceae</taxon>
        <taxon>Papilionoideae</taxon>
        <taxon>50 kb inversion clade</taxon>
        <taxon>NPAAA clade</taxon>
        <taxon>indigoferoid/millettioid clade</taxon>
        <taxon>Phaseoleae</taxon>
        <taxon>Phaseolus</taxon>
    </lineage>
</organism>
<evidence type="ECO:0000256" key="4">
    <source>
        <dbReference type="RuleBase" id="RU003494"/>
    </source>
</evidence>
<dbReference type="InterPro" id="IPR010987">
    <property type="entry name" value="Glutathione-S-Trfase_C-like"/>
</dbReference>
<dbReference type="CDD" id="cd03185">
    <property type="entry name" value="GST_C_Tau"/>
    <property type="match status" value="1"/>
</dbReference>
<dbReference type="SFLD" id="SFLDS00019">
    <property type="entry name" value="Glutathione_Transferase_(cytos"/>
    <property type="match status" value="1"/>
</dbReference>
<dbReference type="InterPro" id="IPR045073">
    <property type="entry name" value="Omega/Tau-like"/>
</dbReference>
<protein>
    <recommendedName>
        <fullName evidence="1">glutathione transferase</fullName>
        <ecNumber evidence="1">2.5.1.18</ecNumber>
    </recommendedName>
</protein>
<dbReference type="InterPro" id="IPR040079">
    <property type="entry name" value="Glutathione_S-Trfase"/>
</dbReference>
<dbReference type="PROSITE" id="PS50404">
    <property type="entry name" value="GST_NTER"/>
    <property type="match status" value="1"/>
</dbReference>
<gene>
    <name evidence="7" type="ORF">VNO80_15772</name>
</gene>
<feature type="domain" description="GST N-terminal" evidence="5">
    <location>
        <begin position="2"/>
        <end position="81"/>
    </location>
</feature>
<dbReference type="PANTHER" id="PTHR11260">
    <property type="entry name" value="GLUTATHIONE S-TRANSFERASE, GST, SUPERFAMILY, GST DOMAIN CONTAINING"/>
    <property type="match status" value="1"/>
</dbReference>
<keyword evidence="2" id="KW-0808">Transferase</keyword>
<comment type="caution">
    <text evidence="7">The sequence shown here is derived from an EMBL/GenBank/DDBJ whole genome shotgun (WGS) entry which is preliminary data.</text>
</comment>
<dbReference type="SFLD" id="SFLDG00358">
    <property type="entry name" value="Main_(cytGST)"/>
    <property type="match status" value="1"/>
</dbReference>
<evidence type="ECO:0000256" key="2">
    <source>
        <dbReference type="ARBA" id="ARBA00022679"/>
    </source>
</evidence>
<dbReference type="FunFam" id="3.40.30.10:FF:000014">
    <property type="entry name" value="Tau class glutathione S-transferase"/>
    <property type="match status" value="1"/>
</dbReference>
<name>A0AAN9MPC4_PHACN</name>
<evidence type="ECO:0000313" key="7">
    <source>
        <dbReference type="EMBL" id="KAK7356499.1"/>
    </source>
</evidence>
<reference evidence="7 8" key="1">
    <citation type="submission" date="2024-01" db="EMBL/GenBank/DDBJ databases">
        <title>The genomes of 5 underutilized Papilionoideae crops provide insights into root nodulation and disease resistanc.</title>
        <authorList>
            <person name="Jiang F."/>
        </authorList>
    </citation>
    <scope>NUCLEOTIDE SEQUENCE [LARGE SCALE GENOMIC DNA]</scope>
    <source>
        <strain evidence="7">JINMINGXINNONG_FW02</strain>
        <tissue evidence="7">Leaves</tissue>
    </source>
</reference>
<dbReference type="SUPFAM" id="SSF52833">
    <property type="entry name" value="Thioredoxin-like"/>
    <property type="match status" value="1"/>
</dbReference>
<evidence type="ECO:0000313" key="8">
    <source>
        <dbReference type="Proteomes" id="UP001374584"/>
    </source>
</evidence>
<comment type="similarity">
    <text evidence="4">Belongs to the GST superfamily.</text>
</comment>
<dbReference type="PANTHER" id="PTHR11260:SF679">
    <property type="entry name" value="GLUTATHIONE TRANSFERASE"/>
    <property type="match status" value="1"/>
</dbReference>
<dbReference type="SUPFAM" id="SSF47616">
    <property type="entry name" value="GST C-terminal domain-like"/>
    <property type="match status" value="1"/>
</dbReference>
<proteinExistence type="inferred from homology"/>
<dbReference type="GO" id="GO:0005737">
    <property type="term" value="C:cytoplasm"/>
    <property type="evidence" value="ECO:0007669"/>
    <property type="project" value="TreeGrafter"/>
</dbReference>